<gene>
    <name evidence="2" type="ORF">JCM19237_2074</name>
</gene>
<proteinExistence type="predicted"/>
<dbReference type="eggNOG" id="COG0456">
    <property type="taxonomic scope" value="Bacteria"/>
</dbReference>
<dbReference type="InterPro" id="IPR016181">
    <property type="entry name" value="Acyl_CoA_acyltransferase"/>
</dbReference>
<protein>
    <submittedName>
        <fullName evidence="2">Acyl-CoA synthetase</fullName>
    </submittedName>
</protein>
<dbReference type="Pfam" id="PF00583">
    <property type="entry name" value="Acetyltransf_1"/>
    <property type="match status" value="1"/>
</dbReference>
<dbReference type="Proteomes" id="UP000029227">
    <property type="component" value="Unassembled WGS sequence"/>
</dbReference>
<evidence type="ECO:0000313" key="3">
    <source>
        <dbReference type="Proteomes" id="UP000029227"/>
    </source>
</evidence>
<dbReference type="EMBL" id="BBMN01000003">
    <property type="protein sequence ID" value="GAL03923.1"/>
    <property type="molecule type" value="Genomic_DNA"/>
</dbReference>
<dbReference type="AlphaFoldDB" id="A0A090QNU7"/>
<organism evidence="2 3">
    <name type="scientific">Photobacterium aphoticum</name>
    <dbReference type="NCBI Taxonomy" id="754436"/>
    <lineage>
        <taxon>Bacteria</taxon>
        <taxon>Pseudomonadati</taxon>
        <taxon>Pseudomonadota</taxon>
        <taxon>Gammaproteobacteria</taxon>
        <taxon>Vibrionales</taxon>
        <taxon>Vibrionaceae</taxon>
        <taxon>Photobacterium</taxon>
    </lineage>
</organism>
<comment type="caution">
    <text evidence="2">The sequence shown here is derived from an EMBL/GenBank/DDBJ whole genome shotgun (WGS) entry which is preliminary data.</text>
</comment>
<evidence type="ECO:0000313" key="2">
    <source>
        <dbReference type="EMBL" id="GAL03923.1"/>
    </source>
</evidence>
<reference evidence="2 3" key="1">
    <citation type="journal article" date="2014" name="Genome Announc.">
        <title>Draft Genome Sequences of Two Vibrionaceae Species, Vibrio ponticus C121 and Photobacterium aphoticum C119, Isolated as Coral Reef Microbiota.</title>
        <authorList>
            <person name="Al-saari N."/>
            <person name="Meirelles P.M."/>
            <person name="Mino S."/>
            <person name="Suda W."/>
            <person name="Oshima K."/>
            <person name="Hattori M."/>
            <person name="Ohkuma M."/>
            <person name="Thompson F.L."/>
            <person name="Gomez-Gil B."/>
            <person name="Sawabe T."/>
            <person name="Sawabe T."/>
        </authorList>
    </citation>
    <scope>NUCLEOTIDE SEQUENCE [LARGE SCALE GENOMIC DNA]</scope>
    <source>
        <strain evidence="2 3">JCM 19237</strain>
    </source>
</reference>
<dbReference type="GO" id="GO:0016747">
    <property type="term" value="F:acyltransferase activity, transferring groups other than amino-acyl groups"/>
    <property type="evidence" value="ECO:0007669"/>
    <property type="project" value="InterPro"/>
</dbReference>
<dbReference type="InterPro" id="IPR000182">
    <property type="entry name" value="GNAT_dom"/>
</dbReference>
<accession>A0A090QNU7</accession>
<evidence type="ECO:0000259" key="1">
    <source>
        <dbReference type="Pfam" id="PF00583"/>
    </source>
</evidence>
<name>A0A090QNU7_9GAMM</name>
<dbReference type="Gene3D" id="3.40.630.30">
    <property type="match status" value="1"/>
</dbReference>
<dbReference type="SUPFAM" id="SSF55729">
    <property type="entry name" value="Acyl-CoA N-acyltransferases (Nat)"/>
    <property type="match status" value="1"/>
</dbReference>
<dbReference type="STRING" id="754436.JCM19237_2074"/>
<sequence length="203" mass="22323">MAIDDAPAVIDVIVEAFSTGQLDYEGNDEADFRDYLAYMCARCAETGLGFVARCTQTNTVIGSVLCNDLVETFQSELFQDDFTGDPMMGLLKQLNQRYFTSFDIAPNTYLNVKFIGVDARFAGNGVAPALLQAVLAQGVAQHFTYAHTESAGRRSQYLFGKKMGFEDVATLNYADYVFQGTTPFVPSEDHQSIQLMIKALASI</sequence>
<feature type="domain" description="N-acetyltransferase" evidence="1">
    <location>
        <begin position="39"/>
        <end position="165"/>
    </location>
</feature>